<evidence type="ECO:0000256" key="3">
    <source>
        <dbReference type="ARBA" id="ARBA00022989"/>
    </source>
</evidence>
<dbReference type="AlphaFoldDB" id="A0A1C7NIR5"/>
<dbReference type="Proteomes" id="UP000093000">
    <property type="component" value="Unassembled WGS sequence"/>
</dbReference>
<evidence type="ECO:0000313" key="7">
    <source>
        <dbReference type="Proteomes" id="UP000093000"/>
    </source>
</evidence>
<dbReference type="PANTHER" id="PTHR28128">
    <property type="entry name" value="GOLGI APPARATUS MEMBRANE PROTEIN TVP15"/>
    <property type="match status" value="1"/>
</dbReference>
<dbReference type="GO" id="GO:0016020">
    <property type="term" value="C:membrane"/>
    <property type="evidence" value="ECO:0007669"/>
    <property type="project" value="UniProtKB-SubCell"/>
</dbReference>
<evidence type="ECO:0000256" key="5">
    <source>
        <dbReference type="SAM" id="Phobius"/>
    </source>
</evidence>
<evidence type="ECO:0000256" key="1">
    <source>
        <dbReference type="ARBA" id="ARBA00004141"/>
    </source>
</evidence>
<evidence type="ECO:0000256" key="4">
    <source>
        <dbReference type="ARBA" id="ARBA00023136"/>
    </source>
</evidence>
<dbReference type="PANTHER" id="PTHR28128:SF1">
    <property type="entry name" value="GOLGI APPARATUS MEMBRANE PROTEIN TVP15"/>
    <property type="match status" value="1"/>
</dbReference>
<evidence type="ECO:0000256" key="2">
    <source>
        <dbReference type="ARBA" id="ARBA00022692"/>
    </source>
</evidence>
<protein>
    <recommendedName>
        <fullName evidence="8">Golgi apparatus membrane protein tvp15</fullName>
    </recommendedName>
</protein>
<accession>A0A1C7NIR5</accession>
<keyword evidence="7" id="KW-1185">Reference proteome</keyword>
<comment type="caution">
    <text evidence="6">The sequence shown here is derived from an EMBL/GenBank/DDBJ whole genome shotgun (WGS) entry which is preliminary data.</text>
</comment>
<dbReference type="EMBL" id="LUGH01000124">
    <property type="protein sequence ID" value="OBZ88915.1"/>
    <property type="molecule type" value="Genomic_DNA"/>
</dbReference>
<evidence type="ECO:0008006" key="8">
    <source>
        <dbReference type="Google" id="ProtNLM"/>
    </source>
</evidence>
<dbReference type="STRING" id="101091.A0A1C7NIR5"/>
<gene>
    <name evidence="6" type="ORF">A0J61_03042</name>
</gene>
<feature type="transmembrane region" description="Helical" evidence="5">
    <location>
        <begin position="20"/>
        <end position="39"/>
    </location>
</feature>
<reference evidence="6 7" key="1">
    <citation type="submission" date="2016-03" db="EMBL/GenBank/DDBJ databases">
        <title>Choanephora cucurbitarum.</title>
        <authorList>
            <person name="Min B."/>
            <person name="Park H."/>
            <person name="Park J.-H."/>
            <person name="Shin H.-D."/>
            <person name="Choi I.-G."/>
        </authorList>
    </citation>
    <scope>NUCLEOTIDE SEQUENCE [LARGE SCALE GENOMIC DNA]</scope>
    <source>
        <strain evidence="6 7">KUS-F28377</strain>
    </source>
</reference>
<comment type="subcellular location">
    <subcellularLocation>
        <location evidence="1">Membrane</location>
        <topology evidence="1">Multi-pass membrane protein</topology>
    </subcellularLocation>
</comment>
<evidence type="ECO:0000313" key="6">
    <source>
        <dbReference type="EMBL" id="OBZ88915.1"/>
    </source>
</evidence>
<organism evidence="6 7">
    <name type="scientific">Choanephora cucurbitarum</name>
    <dbReference type="NCBI Taxonomy" id="101091"/>
    <lineage>
        <taxon>Eukaryota</taxon>
        <taxon>Fungi</taxon>
        <taxon>Fungi incertae sedis</taxon>
        <taxon>Mucoromycota</taxon>
        <taxon>Mucoromycotina</taxon>
        <taxon>Mucoromycetes</taxon>
        <taxon>Mucorales</taxon>
        <taxon>Mucorineae</taxon>
        <taxon>Choanephoraceae</taxon>
        <taxon>Choanephoroideae</taxon>
        <taxon>Choanephora</taxon>
    </lineage>
</organism>
<keyword evidence="4 5" id="KW-0472">Membrane</keyword>
<keyword evidence="3 5" id="KW-1133">Transmembrane helix</keyword>
<keyword evidence="2 5" id="KW-0812">Transmembrane</keyword>
<dbReference type="OrthoDB" id="423534at2759"/>
<dbReference type="Pfam" id="PF08507">
    <property type="entry name" value="COPI_assoc"/>
    <property type="match status" value="1"/>
</dbReference>
<name>A0A1C7NIR5_9FUNG</name>
<feature type="transmembrane region" description="Helical" evidence="5">
    <location>
        <begin position="46"/>
        <end position="64"/>
    </location>
</feature>
<dbReference type="InterPro" id="IPR013714">
    <property type="entry name" value="Golgi_TVP15"/>
</dbReference>
<sequence>MAKENPTMISRTKVENILCLTFNAINIILYAFVIVAIIFKCIQGNFADIVMGIYGIIIAILMIVNELQEFEFSYHYFYFLSTYRGRGFLMMFFGCLVLDSGIVNIVVGTLTLATGLLYIILSFTSNFPPPNPITINWRNWVDFSAEGLDLPHHRTANDTVVSEMHERLKSPAPIVQNHAVSLNDMIDPEKQPMMKNQHNRRR</sequence>
<proteinExistence type="predicted"/>
<dbReference type="InParanoid" id="A0A1C7NIR5"/>